<protein>
    <submittedName>
        <fullName evidence="1">Uncharacterized protein</fullName>
    </submittedName>
</protein>
<dbReference type="KEGG" id="ock:EXM22_02040"/>
<gene>
    <name evidence="1" type="ORF">EXM22_02040</name>
</gene>
<proteinExistence type="predicted"/>
<dbReference type="Proteomes" id="UP000324209">
    <property type="component" value="Chromosome"/>
</dbReference>
<dbReference type="RefSeq" id="WP_149484913.1">
    <property type="nucleotide sequence ID" value="NZ_CP036150.1"/>
</dbReference>
<name>A0A5C1QII0_9SPIO</name>
<evidence type="ECO:0000313" key="1">
    <source>
        <dbReference type="EMBL" id="QEN06830.1"/>
    </source>
</evidence>
<accession>A0A5C1QII0</accession>
<dbReference type="OrthoDB" id="3226099at2"/>
<sequence>MNYQPIFNKLTRESLYKFIKANELKVKKSGSKEEIEKNLVDHFEKNTTDKEKFDKYYIDTESAGRKHFYLYRFKFSDGLIQDITKKCNMYHLENDRTFNPLKDDNKIYYVNENNCITIKKIQIKKVYTLLDEGENDDKLIKEYQITHIHFVEFLYFDFNHNRIICGYDTYGDILEKRNLDKSLFEFLEDFIPSYEGSLEQLITSDSLEKLRYLPNCLVFSIHNQANRYDSAVFKKERADVEDILRDLKQGKYKISEIKENNPDFDVQTNMLFEAGQSVAIDSDIDLFNKKIDFYYFTERGGIVSTFRLRMDSIKSQIITFSESVTKQELWDVFNRIN</sequence>
<reference evidence="1 2" key="1">
    <citation type="submission" date="2019-02" db="EMBL/GenBank/DDBJ databases">
        <title>Complete Genome Sequence and Methylome Analysis of free living Spirochaetas.</title>
        <authorList>
            <person name="Fomenkov A."/>
            <person name="Dubinina G."/>
            <person name="Leshcheva N."/>
            <person name="Mikheeva N."/>
            <person name="Grabovich M."/>
            <person name="Vincze T."/>
            <person name="Roberts R.J."/>
        </authorList>
    </citation>
    <scope>NUCLEOTIDE SEQUENCE [LARGE SCALE GENOMIC DNA]</scope>
    <source>
        <strain evidence="1 2">K2</strain>
    </source>
</reference>
<dbReference type="EMBL" id="CP036150">
    <property type="protein sequence ID" value="QEN06830.1"/>
    <property type="molecule type" value="Genomic_DNA"/>
</dbReference>
<organism evidence="1 2">
    <name type="scientific">Oceanispirochaeta crateris</name>
    <dbReference type="NCBI Taxonomy" id="2518645"/>
    <lineage>
        <taxon>Bacteria</taxon>
        <taxon>Pseudomonadati</taxon>
        <taxon>Spirochaetota</taxon>
        <taxon>Spirochaetia</taxon>
        <taxon>Spirochaetales</taxon>
        <taxon>Spirochaetaceae</taxon>
        <taxon>Oceanispirochaeta</taxon>
    </lineage>
</organism>
<evidence type="ECO:0000313" key="2">
    <source>
        <dbReference type="Proteomes" id="UP000324209"/>
    </source>
</evidence>
<dbReference type="AlphaFoldDB" id="A0A5C1QII0"/>
<keyword evidence="2" id="KW-1185">Reference proteome</keyword>